<comment type="cofactor">
    <cofactor evidence="1">
        <name>pyridoxal 5'-phosphate</name>
        <dbReference type="ChEBI" id="CHEBI:597326"/>
    </cofactor>
</comment>
<dbReference type="Proteomes" id="UP001595462">
    <property type="component" value="Unassembled WGS sequence"/>
</dbReference>
<reference evidence="5" key="1">
    <citation type="journal article" date="2019" name="Int. J. Syst. Evol. Microbiol.">
        <title>The Global Catalogue of Microorganisms (GCM) 10K type strain sequencing project: providing services to taxonomists for standard genome sequencing and annotation.</title>
        <authorList>
            <consortium name="The Broad Institute Genomics Platform"/>
            <consortium name="The Broad Institute Genome Sequencing Center for Infectious Disease"/>
            <person name="Wu L."/>
            <person name="Ma J."/>
        </authorList>
    </citation>
    <scope>NUCLEOTIDE SEQUENCE [LARGE SCALE GENOMIC DNA]</scope>
    <source>
        <strain evidence="5">KCTC 52640</strain>
    </source>
</reference>
<dbReference type="GO" id="GO:0008483">
    <property type="term" value="F:transaminase activity"/>
    <property type="evidence" value="ECO:0007669"/>
    <property type="project" value="UniProtKB-KW"/>
</dbReference>
<dbReference type="PANTHER" id="PTHR32328:SF0">
    <property type="entry name" value="L-SERYL-TRNA(SEC) SELENIUM TRANSFERASE"/>
    <property type="match status" value="1"/>
</dbReference>
<protein>
    <submittedName>
        <fullName evidence="4">Aminotransferase class V-fold PLP-dependent enzyme</fullName>
    </submittedName>
</protein>
<comment type="caution">
    <text evidence="4">The sequence shown here is derived from an EMBL/GenBank/DDBJ whole genome shotgun (WGS) entry which is preliminary data.</text>
</comment>
<evidence type="ECO:0000256" key="3">
    <source>
        <dbReference type="ARBA" id="ARBA00044507"/>
    </source>
</evidence>
<keyword evidence="5" id="KW-1185">Reference proteome</keyword>
<dbReference type="Pfam" id="PF03841">
    <property type="entry name" value="SelA"/>
    <property type="match status" value="1"/>
</dbReference>
<keyword evidence="2" id="KW-0663">Pyridoxal phosphate</keyword>
<dbReference type="EMBL" id="JBHRSS010000004">
    <property type="protein sequence ID" value="MFC3104387.1"/>
    <property type="molecule type" value="Genomic_DNA"/>
</dbReference>
<keyword evidence="4" id="KW-0808">Transferase</keyword>
<evidence type="ECO:0000256" key="2">
    <source>
        <dbReference type="ARBA" id="ARBA00022898"/>
    </source>
</evidence>
<comment type="similarity">
    <text evidence="3">Belongs to the SelA family.</text>
</comment>
<gene>
    <name evidence="4" type="ORF">ACFOSU_10855</name>
</gene>
<dbReference type="Gene3D" id="3.40.640.10">
    <property type="entry name" value="Type I PLP-dependent aspartate aminotransferase-like (Major domain)"/>
    <property type="match status" value="1"/>
</dbReference>
<sequence>MDLHERYSLTRIINAAGTFTPLGVSRSSERVRRVVDAALGDFYVIDELQRAVSDTICAQTKAEAASVTHCVAAAITLAVAATMTGDDAERVAQLPEATGLADRVVIPAGHVVNYGHSILTAIRMAGARPVVVGDEDGCSVDQIDQALKQEGTACLLLVSSRLVRGEPVDLAGAVACARRHNRPAIIDGAAQDMRIDELLATGADLVLVSTHKYLASPTAGLMIGRQALVRACRAQEQGIGRAMKATKESLCGVLAALEDRAGMDAAEWQQEQARKVAWFMRRAQDLNGVVRASDQPDPSGMPFSRACLALDSRQAAQSLAETLENGSPSIRVMKHGLDQGQLLFELVPLDQDELVTIVERLRDALSRYT</sequence>
<dbReference type="InterPro" id="IPR015424">
    <property type="entry name" value="PyrdxlP-dep_Trfase"/>
</dbReference>
<evidence type="ECO:0000256" key="1">
    <source>
        <dbReference type="ARBA" id="ARBA00001933"/>
    </source>
</evidence>
<dbReference type="PANTHER" id="PTHR32328">
    <property type="entry name" value="L-SERYL-TRNA(SEC) SELENIUM TRANSFERASE"/>
    <property type="match status" value="1"/>
</dbReference>
<dbReference type="InterPro" id="IPR018319">
    <property type="entry name" value="SelA-like"/>
</dbReference>
<dbReference type="SUPFAM" id="SSF53383">
    <property type="entry name" value="PLP-dependent transferases"/>
    <property type="match status" value="1"/>
</dbReference>
<dbReference type="RefSeq" id="WP_380689478.1">
    <property type="nucleotide sequence ID" value="NZ_JBHRSS010000004.1"/>
</dbReference>
<dbReference type="InterPro" id="IPR015421">
    <property type="entry name" value="PyrdxlP-dep_Trfase_major"/>
</dbReference>
<keyword evidence="4" id="KW-0032">Aminotransferase</keyword>
<evidence type="ECO:0000313" key="4">
    <source>
        <dbReference type="EMBL" id="MFC3104387.1"/>
    </source>
</evidence>
<name>A0ABV7ERY8_9GAMM</name>
<proteinExistence type="inferred from homology"/>
<organism evidence="4 5">
    <name type="scientific">Salinisphaera aquimarina</name>
    <dbReference type="NCBI Taxonomy" id="2094031"/>
    <lineage>
        <taxon>Bacteria</taxon>
        <taxon>Pseudomonadati</taxon>
        <taxon>Pseudomonadota</taxon>
        <taxon>Gammaproteobacteria</taxon>
        <taxon>Salinisphaerales</taxon>
        <taxon>Salinisphaeraceae</taxon>
        <taxon>Salinisphaera</taxon>
    </lineage>
</organism>
<accession>A0ABV7ERY8</accession>
<evidence type="ECO:0000313" key="5">
    <source>
        <dbReference type="Proteomes" id="UP001595462"/>
    </source>
</evidence>